<evidence type="ECO:0000256" key="1">
    <source>
        <dbReference type="SAM" id="MobiDB-lite"/>
    </source>
</evidence>
<protein>
    <submittedName>
        <fullName evidence="2">Uncharacterized protein</fullName>
    </submittedName>
</protein>
<evidence type="ECO:0000313" key="3">
    <source>
        <dbReference type="Proteomes" id="UP000324222"/>
    </source>
</evidence>
<feature type="region of interest" description="Disordered" evidence="1">
    <location>
        <begin position="26"/>
        <end position="78"/>
    </location>
</feature>
<name>A0A5B7JSB6_PORTR</name>
<gene>
    <name evidence="2" type="ORF">E2C01_092654</name>
</gene>
<dbReference type="AlphaFoldDB" id="A0A5B7JSB6"/>
<reference evidence="2 3" key="1">
    <citation type="submission" date="2019-05" db="EMBL/GenBank/DDBJ databases">
        <title>Another draft genome of Portunus trituberculatus and its Hox gene families provides insights of decapod evolution.</title>
        <authorList>
            <person name="Jeong J.-H."/>
            <person name="Song I."/>
            <person name="Kim S."/>
            <person name="Choi T."/>
            <person name="Kim D."/>
            <person name="Ryu S."/>
            <person name="Kim W."/>
        </authorList>
    </citation>
    <scope>NUCLEOTIDE SEQUENCE [LARGE SCALE GENOMIC DNA]</scope>
    <source>
        <tissue evidence="2">Muscle</tissue>
    </source>
</reference>
<comment type="caution">
    <text evidence="2">The sequence shown here is derived from an EMBL/GenBank/DDBJ whole genome shotgun (WGS) entry which is preliminary data.</text>
</comment>
<sequence>MELITSHTFTPLPFLNSLKNLRSSSFSTANASHRHSARHITAPPHRLPSARHTSRRGFRQGNSCRVRGSQGYLGSESP</sequence>
<dbReference type="Proteomes" id="UP000324222">
    <property type="component" value="Unassembled WGS sequence"/>
</dbReference>
<dbReference type="EMBL" id="VSRR010109521">
    <property type="protein sequence ID" value="MPC97343.1"/>
    <property type="molecule type" value="Genomic_DNA"/>
</dbReference>
<feature type="compositionally biased region" description="Basic residues" evidence="1">
    <location>
        <begin position="48"/>
        <end position="58"/>
    </location>
</feature>
<keyword evidence="3" id="KW-1185">Reference proteome</keyword>
<organism evidence="2 3">
    <name type="scientific">Portunus trituberculatus</name>
    <name type="common">Swimming crab</name>
    <name type="synonym">Neptunus trituberculatus</name>
    <dbReference type="NCBI Taxonomy" id="210409"/>
    <lineage>
        <taxon>Eukaryota</taxon>
        <taxon>Metazoa</taxon>
        <taxon>Ecdysozoa</taxon>
        <taxon>Arthropoda</taxon>
        <taxon>Crustacea</taxon>
        <taxon>Multicrustacea</taxon>
        <taxon>Malacostraca</taxon>
        <taxon>Eumalacostraca</taxon>
        <taxon>Eucarida</taxon>
        <taxon>Decapoda</taxon>
        <taxon>Pleocyemata</taxon>
        <taxon>Brachyura</taxon>
        <taxon>Eubrachyura</taxon>
        <taxon>Portunoidea</taxon>
        <taxon>Portunidae</taxon>
        <taxon>Portuninae</taxon>
        <taxon>Portunus</taxon>
    </lineage>
</organism>
<proteinExistence type="predicted"/>
<accession>A0A5B7JSB6</accession>
<evidence type="ECO:0000313" key="2">
    <source>
        <dbReference type="EMBL" id="MPC97343.1"/>
    </source>
</evidence>